<dbReference type="PROSITE" id="PS51369">
    <property type="entry name" value="TCP"/>
    <property type="match status" value="1"/>
</dbReference>
<dbReference type="OrthoDB" id="1911901at2759"/>
<keyword evidence="4" id="KW-0804">Transcription</keyword>
<evidence type="ECO:0000256" key="3">
    <source>
        <dbReference type="ARBA" id="ARBA00023125"/>
    </source>
</evidence>
<feature type="domain" description="TCP" evidence="7">
    <location>
        <begin position="40"/>
        <end position="94"/>
    </location>
</feature>
<dbReference type="InterPro" id="IPR005333">
    <property type="entry name" value="Transcription_factor_TCP"/>
</dbReference>
<evidence type="ECO:0000313" key="9">
    <source>
        <dbReference type="Proteomes" id="UP000257109"/>
    </source>
</evidence>
<dbReference type="GO" id="GO:0005634">
    <property type="term" value="C:nucleus"/>
    <property type="evidence" value="ECO:0007669"/>
    <property type="project" value="UniProtKB-SubCell"/>
</dbReference>
<reference evidence="8" key="1">
    <citation type="submission" date="2018-05" db="EMBL/GenBank/DDBJ databases">
        <title>Draft genome of Mucuna pruriens seed.</title>
        <authorList>
            <person name="Nnadi N.E."/>
            <person name="Vos R."/>
            <person name="Hasami M.H."/>
            <person name="Devisetty U.K."/>
            <person name="Aguiy J.C."/>
        </authorList>
    </citation>
    <scope>NUCLEOTIDE SEQUENCE [LARGE SCALE GENOMIC DNA]</scope>
    <source>
        <strain evidence="8">JCA_2017</strain>
    </source>
</reference>
<keyword evidence="9" id="KW-1185">Reference proteome</keyword>
<dbReference type="AlphaFoldDB" id="A0A371F7P9"/>
<dbReference type="PANTHER" id="PTHR31072">
    <property type="entry name" value="TRANSCRIPTION FACTOR TCP4-RELATED"/>
    <property type="match status" value="1"/>
</dbReference>
<organism evidence="8 9">
    <name type="scientific">Mucuna pruriens</name>
    <name type="common">Velvet bean</name>
    <name type="synonym">Dolichos pruriens</name>
    <dbReference type="NCBI Taxonomy" id="157652"/>
    <lineage>
        <taxon>Eukaryota</taxon>
        <taxon>Viridiplantae</taxon>
        <taxon>Streptophyta</taxon>
        <taxon>Embryophyta</taxon>
        <taxon>Tracheophyta</taxon>
        <taxon>Spermatophyta</taxon>
        <taxon>Magnoliopsida</taxon>
        <taxon>eudicotyledons</taxon>
        <taxon>Gunneridae</taxon>
        <taxon>Pentapetalae</taxon>
        <taxon>rosids</taxon>
        <taxon>fabids</taxon>
        <taxon>Fabales</taxon>
        <taxon>Fabaceae</taxon>
        <taxon>Papilionoideae</taxon>
        <taxon>50 kb inversion clade</taxon>
        <taxon>NPAAA clade</taxon>
        <taxon>indigoferoid/millettioid clade</taxon>
        <taxon>Phaseoleae</taxon>
        <taxon>Mucuna</taxon>
    </lineage>
</organism>
<accession>A0A371F7P9</accession>
<dbReference type="GO" id="GO:0043565">
    <property type="term" value="F:sequence-specific DNA binding"/>
    <property type="evidence" value="ECO:0007669"/>
    <property type="project" value="TreeGrafter"/>
</dbReference>
<dbReference type="EMBL" id="QJKJ01010217">
    <property type="protein sequence ID" value="RDX74318.1"/>
    <property type="molecule type" value="Genomic_DNA"/>
</dbReference>
<name>A0A371F7P9_MUCPR</name>
<protein>
    <submittedName>
        <fullName evidence="8">Transcription factor TCP21</fullName>
    </submittedName>
</protein>
<evidence type="ECO:0000256" key="1">
    <source>
        <dbReference type="ARBA" id="ARBA00004123"/>
    </source>
</evidence>
<dbReference type="PANTHER" id="PTHR31072:SF243">
    <property type="entry name" value="TRANSCRIPTION FACTOR PCF1-LIKE"/>
    <property type="match status" value="1"/>
</dbReference>
<keyword evidence="3" id="KW-0238">DNA-binding</keyword>
<evidence type="ECO:0000259" key="7">
    <source>
        <dbReference type="PROSITE" id="PS51369"/>
    </source>
</evidence>
<evidence type="ECO:0000256" key="2">
    <source>
        <dbReference type="ARBA" id="ARBA00023015"/>
    </source>
</evidence>
<dbReference type="Pfam" id="PF03634">
    <property type="entry name" value="TCP"/>
    <property type="match status" value="1"/>
</dbReference>
<evidence type="ECO:0000256" key="6">
    <source>
        <dbReference type="SAM" id="MobiDB-lite"/>
    </source>
</evidence>
<comment type="subcellular location">
    <subcellularLocation>
        <location evidence="1">Nucleus</location>
    </subcellularLocation>
</comment>
<feature type="compositionally biased region" description="Basic residues" evidence="6">
    <location>
        <begin position="30"/>
        <end position="47"/>
    </location>
</feature>
<sequence length="173" mass="19176">MVHSTSSYSSSLLNEEKAMNFESRPPFKAIKAKRQPLKGKKDRHSKVNGRERRVLLPPLCAARIFQLTRELGYKTHGETIGWLLRQAEPSIIAATSTQLSSSMVASASLSSPSKDKNIVALHADSINNDIKSEQEFLPLDFDLLATFNVEFSANEMAMLQSLMTRVHGISIAC</sequence>
<dbReference type="Proteomes" id="UP000257109">
    <property type="component" value="Unassembled WGS sequence"/>
</dbReference>
<feature type="region of interest" description="Disordered" evidence="6">
    <location>
        <begin position="28"/>
        <end position="47"/>
    </location>
</feature>
<keyword evidence="2" id="KW-0805">Transcription regulation</keyword>
<keyword evidence="5" id="KW-0539">Nucleus</keyword>
<proteinExistence type="predicted"/>
<evidence type="ECO:0000256" key="4">
    <source>
        <dbReference type="ARBA" id="ARBA00023163"/>
    </source>
</evidence>
<dbReference type="InterPro" id="IPR017887">
    <property type="entry name" value="TF_TCP_subgr"/>
</dbReference>
<gene>
    <name evidence="8" type="primary">TCP21</name>
    <name evidence="8" type="ORF">CR513_45950</name>
</gene>
<evidence type="ECO:0000313" key="8">
    <source>
        <dbReference type="EMBL" id="RDX74318.1"/>
    </source>
</evidence>
<feature type="non-terminal residue" evidence="8">
    <location>
        <position position="1"/>
    </location>
</feature>
<comment type="caution">
    <text evidence="8">The sequence shown here is derived from an EMBL/GenBank/DDBJ whole genome shotgun (WGS) entry which is preliminary data.</text>
</comment>
<dbReference type="GO" id="GO:0003700">
    <property type="term" value="F:DNA-binding transcription factor activity"/>
    <property type="evidence" value="ECO:0007669"/>
    <property type="project" value="InterPro"/>
</dbReference>
<dbReference type="STRING" id="157652.A0A371F7P9"/>
<evidence type="ECO:0000256" key="5">
    <source>
        <dbReference type="ARBA" id="ARBA00023242"/>
    </source>
</evidence>